<dbReference type="AlphaFoldDB" id="A0A8B8HW81"/>
<evidence type="ECO:0000313" key="2">
    <source>
        <dbReference type="Proteomes" id="UP001652626"/>
    </source>
</evidence>
<proteinExistence type="predicted"/>
<evidence type="ECO:0000313" key="3">
    <source>
        <dbReference type="RefSeq" id="XP_026489113.2"/>
    </source>
</evidence>
<feature type="compositionally biased region" description="Basic and acidic residues" evidence="1">
    <location>
        <begin position="233"/>
        <end position="242"/>
    </location>
</feature>
<feature type="region of interest" description="Disordered" evidence="1">
    <location>
        <begin position="200"/>
        <end position="252"/>
    </location>
</feature>
<feature type="region of interest" description="Disordered" evidence="1">
    <location>
        <begin position="465"/>
        <end position="511"/>
    </location>
</feature>
<feature type="compositionally biased region" description="Polar residues" evidence="1">
    <location>
        <begin position="243"/>
        <end position="252"/>
    </location>
</feature>
<feature type="compositionally biased region" description="Polar residues" evidence="1">
    <location>
        <begin position="1012"/>
        <end position="1021"/>
    </location>
</feature>
<keyword evidence="2" id="KW-1185">Reference proteome</keyword>
<evidence type="ECO:0000256" key="1">
    <source>
        <dbReference type="SAM" id="MobiDB-lite"/>
    </source>
</evidence>
<name>A0A8B8HW81_VANTA</name>
<sequence length="1061" mass="120734">MPPKKVVKTFNKTIQEKVKRRRTRKEKCLPLSETGENTKIQDIDVSFVSDDDQQKDRLVSLKKNDINIILANEVVGRQFKKQTKLKDPADAIVLNILKQPKDKLNTKKKTVLKRKIPLKNNKVIKKESVNCEEEPVKKTGRRRIPPKTFEDVSKVIEECDSPKDIIETGPVLCQNETKKPIKLRRNKTVPKLDLVENNVTSEENLDTTKSKTPRRKATLNRNIARGRPRTRKKADDDTKESQTEATTTENVTSRIETIENVKKQDILDVRRNSVASLSELSWTKDISSSSTTTCVTVCSNDFFLIDKRIPIIKLTNVDHRLIGEENNNVSNVGPTETIAEQYEDVSKETINAHCTESNEKHCVDEVECPCPKSPNLSSSSSDSCSDRANSGQNVSTAINKLSNTLEKLSTKLKNFDLEIINWIGYTDDKINTNIEKIQGKIYHDNFLKEEMNVIIHCKNIKRILSEDDPSPEPPEFKKTDNNVIETDRENETDKNTTLPEPHKPIEDKFNSPKEPIKILSNVIVQRKTCKEMDTVENKSEDDCNYASLDGDDEDDALSLFAESITGIEPSARNSTASCGNECPKEIEEYVPESLVKNTITSLVTSAYHPTRITNNAQLKDPEDESVLVCEKQSADSTSVNREQENDKNLVETENRFKIQSKDVEEISRKQNGVTKLISQNQLLMSSMYKPISGVKSIVFKGVCFYNLISKCKKNGCNFPHVPVGTDSVKMKLKVYSDATLIQEYMLMRNWPSLRQKYGMCFVEEFVKRNLSKIVVEVALDFIIKDNNKALIVDVVECVLLYLNMVDLSSIEDLLTFNIKASTTLLCDIFISTIAESQNFSRFKSVFINLTDLMYRIGRSFSEDVAGHVLERLVILPYDEGLARALLKIVRNTDVSIYSNSMAGHLEQQLLSSNISLYEEFISLKNKALSQSALDSCYSDVERSKQLDKDVRCSPDTTNLDNMNKSSVETKFTRTIDLNKINSLNTNSQVTEIKYDKRYNHSKQFMSWRDRNSYGNTRTAPRSTAMRPPLRPPFKRRSDQKFDGSPSKYQRRNGSNVFKDFS</sequence>
<gene>
    <name evidence="3" type="primary">LOC113395671</name>
</gene>
<feature type="region of interest" description="Disordered" evidence="1">
    <location>
        <begin position="1006"/>
        <end position="1061"/>
    </location>
</feature>
<feature type="compositionally biased region" description="Basic residues" evidence="1">
    <location>
        <begin position="211"/>
        <end position="232"/>
    </location>
</feature>
<accession>A0A8B8HW81</accession>
<protein>
    <submittedName>
        <fullName evidence="3">Uncharacterized protein LOC113395671 isoform X1</fullName>
    </submittedName>
</protein>
<dbReference type="GeneID" id="113395671"/>
<organism evidence="2 3">
    <name type="scientific">Vanessa tameamea</name>
    <name type="common">Kamehameha butterfly</name>
    <dbReference type="NCBI Taxonomy" id="334116"/>
    <lineage>
        <taxon>Eukaryota</taxon>
        <taxon>Metazoa</taxon>
        <taxon>Ecdysozoa</taxon>
        <taxon>Arthropoda</taxon>
        <taxon>Hexapoda</taxon>
        <taxon>Insecta</taxon>
        <taxon>Pterygota</taxon>
        <taxon>Neoptera</taxon>
        <taxon>Endopterygota</taxon>
        <taxon>Lepidoptera</taxon>
        <taxon>Glossata</taxon>
        <taxon>Ditrysia</taxon>
        <taxon>Papilionoidea</taxon>
        <taxon>Nymphalidae</taxon>
        <taxon>Nymphalinae</taxon>
        <taxon>Vanessa</taxon>
    </lineage>
</organism>
<dbReference type="RefSeq" id="XP_026489113.2">
    <property type="nucleotide sequence ID" value="XM_026633328.2"/>
</dbReference>
<dbReference type="Proteomes" id="UP001652626">
    <property type="component" value="Chromosome 21"/>
</dbReference>
<dbReference type="OrthoDB" id="7492290at2759"/>
<feature type="compositionally biased region" description="Basic and acidic residues" evidence="1">
    <location>
        <begin position="474"/>
        <end position="511"/>
    </location>
</feature>
<dbReference type="OMA" id="WINSHNG"/>
<reference evidence="3" key="1">
    <citation type="submission" date="2025-08" db="UniProtKB">
        <authorList>
            <consortium name="RefSeq"/>
        </authorList>
    </citation>
    <scope>IDENTIFICATION</scope>
    <source>
        <tissue evidence="3">Whole body</tissue>
    </source>
</reference>